<sequence>MEGSSVTAEDDLSSLPGPLGVKYDDSLSTLVIHLVVMGMKGKTFHRASNTDIHLKYDRRRLSILMELFKLNKKAKPPRKTVFDRRYFEMKEAPGEISFCEYKIKKDQCILIIHKTQPGLWTNALSS</sequence>
<dbReference type="Proteomes" id="UP001608902">
    <property type="component" value="Unassembled WGS sequence"/>
</dbReference>
<gene>
    <name evidence="1" type="ORF">AB6A40_001903</name>
</gene>
<organism evidence="1 2">
    <name type="scientific">Gnathostoma spinigerum</name>
    <dbReference type="NCBI Taxonomy" id="75299"/>
    <lineage>
        <taxon>Eukaryota</taxon>
        <taxon>Metazoa</taxon>
        <taxon>Ecdysozoa</taxon>
        <taxon>Nematoda</taxon>
        <taxon>Chromadorea</taxon>
        <taxon>Rhabditida</taxon>
        <taxon>Spirurina</taxon>
        <taxon>Gnathostomatomorpha</taxon>
        <taxon>Gnathostomatoidea</taxon>
        <taxon>Gnathostomatidae</taxon>
        <taxon>Gnathostoma</taxon>
    </lineage>
</organism>
<protein>
    <submittedName>
        <fullName evidence="1">Uncharacterized protein</fullName>
    </submittedName>
</protein>
<accession>A0ABD6E5A8</accession>
<reference evidence="1 2" key="1">
    <citation type="submission" date="2024-08" db="EMBL/GenBank/DDBJ databases">
        <title>Gnathostoma spinigerum genome.</title>
        <authorList>
            <person name="Gonzalez-Bertolin B."/>
            <person name="Monzon S."/>
            <person name="Zaballos A."/>
            <person name="Jimenez P."/>
            <person name="Dekumyoy P."/>
            <person name="Varona S."/>
            <person name="Cuesta I."/>
            <person name="Sumanam S."/>
            <person name="Adisakwattana P."/>
            <person name="Gasser R.B."/>
            <person name="Hernandez-Gonzalez A."/>
            <person name="Young N.D."/>
            <person name="Perteguer M.J."/>
        </authorList>
    </citation>
    <scope>NUCLEOTIDE SEQUENCE [LARGE SCALE GENOMIC DNA]</scope>
    <source>
        <strain evidence="1">AL3</strain>
        <tissue evidence="1">Liver</tissue>
    </source>
</reference>
<dbReference type="AlphaFoldDB" id="A0ABD6E5A8"/>
<comment type="caution">
    <text evidence="1">The sequence shown here is derived from an EMBL/GenBank/DDBJ whole genome shotgun (WGS) entry which is preliminary data.</text>
</comment>
<name>A0ABD6E5A8_9BILA</name>
<proteinExistence type="predicted"/>
<evidence type="ECO:0000313" key="1">
    <source>
        <dbReference type="EMBL" id="MFH4975194.1"/>
    </source>
</evidence>
<keyword evidence="2" id="KW-1185">Reference proteome</keyword>
<dbReference type="EMBL" id="JBGFUD010000764">
    <property type="protein sequence ID" value="MFH4975194.1"/>
    <property type="molecule type" value="Genomic_DNA"/>
</dbReference>
<evidence type="ECO:0000313" key="2">
    <source>
        <dbReference type="Proteomes" id="UP001608902"/>
    </source>
</evidence>